<dbReference type="InParanoid" id="H1Z2N6"/>
<reference evidence="1 2" key="1">
    <citation type="submission" date="2011-10" db="EMBL/GenBank/DDBJ databases">
        <title>The Improved High-Quality Draft genome of Methanoplanus limicola DSM 2279.</title>
        <authorList>
            <consortium name="US DOE Joint Genome Institute (JGI-PGF)"/>
            <person name="Lucas S."/>
            <person name="Copeland A."/>
            <person name="Lapidus A."/>
            <person name="Glavina del Rio T."/>
            <person name="Dalin E."/>
            <person name="Tice H."/>
            <person name="Bruce D."/>
            <person name="Goodwin L."/>
            <person name="Pitluck S."/>
            <person name="Peters L."/>
            <person name="Mikhailova N."/>
            <person name="Lu M."/>
            <person name="Kyrpides N."/>
            <person name="Mavromatis K."/>
            <person name="Ivanova N."/>
            <person name="Markowitz V."/>
            <person name="Cheng J.-F."/>
            <person name="Hugenholtz P."/>
            <person name="Woyke T."/>
            <person name="Wu D."/>
            <person name="Wirth R."/>
            <person name="Brambilla E.-M."/>
            <person name="Klenk H.-P."/>
            <person name="Eisen J.A."/>
        </authorList>
    </citation>
    <scope>NUCLEOTIDE SEQUENCE [LARGE SCALE GENOMIC DNA]</scope>
    <source>
        <strain evidence="1 2">DSM 2279</strain>
    </source>
</reference>
<organism evidence="1 2">
    <name type="scientific">Methanoplanus limicola DSM 2279</name>
    <dbReference type="NCBI Taxonomy" id="937775"/>
    <lineage>
        <taxon>Archaea</taxon>
        <taxon>Methanobacteriati</taxon>
        <taxon>Methanobacteriota</taxon>
        <taxon>Stenosarchaea group</taxon>
        <taxon>Methanomicrobia</taxon>
        <taxon>Methanomicrobiales</taxon>
        <taxon>Methanomicrobiaceae</taxon>
        <taxon>Methanoplanus</taxon>
    </lineage>
</organism>
<evidence type="ECO:0000313" key="2">
    <source>
        <dbReference type="Proteomes" id="UP000005741"/>
    </source>
</evidence>
<dbReference type="EMBL" id="CM001436">
    <property type="protein sequence ID" value="EHQ36439.1"/>
    <property type="molecule type" value="Genomic_DNA"/>
</dbReference>
<accession>H1Z2N6</accession>
<name>H1Z2N6_9EURY</name>
<evidence type="ECO:0000313" key="1">
    <source>
        <dbReference type="EMBL" id="EHQ36439.1"/>
    </source>
</evidence>
<dbReference type="STRING" id="937775.Metlim_2388"/>
<dbReference type="Proteomes" id="UP000005741">
    <property type="component" value="Chromosome"/>
</dbReference>
<dbReference type="RefSeq" id="WP_004078711.1">
    <property type="nucleotide sequence ID" value="NZ_CM001436.1"/>
</dbReference>
<proteinExistence type="predicted"/>
<protein>
    <submittedName>
        <fullName evidence="1">Uncharacterized protein</fullName>
    </submittedName>
</protein>
<dbReference type="AlphaFoldDB" id="H1Z2N6"/>
<dbReference type="HOGENOM" id="CLU_2217079_0_0_2"/>
<sequence length="106" mass="12545">MNSTTTAEILRTINQWEKAEALTIWHFMITEAGAFINGYKNNLYFQDYGKKLRFLVDDIIEILQREEINYIELMQKEDTLTIFFKKIGSEEKQFIRLFPNGQTTIA</sequence>
<keyword evidence="2" id="KW-1185">Reference proteome</keyword>
<gene>
    <name evidence="1" type="ORF">Metlim_2388</name>
</gene>